<evidence type="ECO:0000313" key="7">
    <source>
        <dbReference type="EMBL" id="KAJ5077728.1"/>
    </source>
</evidence>
<dbReference type="Gene3D" id="1.10.20.10">
    <property type="entry name" value="Histone, subunit A"/>
    <property type="match status" value="1"/>
</dbReference>
<feature type="domain" description="Bromodomain associated" evidence="6">
    <location>
        <begin position="4"/>
        <end position="80"/>
    </location>
</feature>
<dbReference type="Pfam" id="PF07524">
    <property type="entry name" value="Bromo_TP"/>
    <property type="match status" value="1"/>
</dbReference>
<dbReference type="OrthoDB" id="436852at2759"/>
<dbReference type="InterPro" id="IPR006565">
    <property type="entry name" value="BTP"/>
</dbReference>
<evidence type="ECO:0000259" key="6">
    <source>
        <dbReference type="SMART" id="SM00576"/>
    </source>
</evidence>
<gene>
    <name evidence="7" type="ORF">M0811_05827</name>
</gene>
<dbReference type="GO" id="GO:0046982">
    <property type="term" value="F:protein heterodimerization activity"/>
    <property type="evidence" value="ECO:0007669"/>
    <property type="project" value="InterPro"/>
</dbReference>
<evidence type="ECO:0000256" key="5">
    <source>
        <dbReference type="SAM" id="MobiDB-lite"/>
    </source>
</evidence>
<dbReference type="SUPFAM" id="SSF47113">
    <property type="entry name" value="Histone-fold"/>
    <property type="match status" value="1"/>
</dbReference>
<keyword evidence="2" id="KW-0805">Transcription regulation</keyword>
<reference evidence="7" key="1">
    <citation type="submission" date="2022-10" db="EMBL/GenBank/DDBJ databases">
        <title>Novel sulphate-reducing endosymbionts in the free-living metamonad Anaeramoeba.</title>
        <authorList>
            <person name="Jerlstrom-Hultqvist J."/>
            <person name="Cepicka I."/>
            <person name="Gallot-Lavallee L."/>
            <person name="Salas-Leiva D."/>
            <person name="Curtis B.A."/>
            <person name="Zahonova K."/>
            <person name="Pipaliya S."/>
            <person name="Dacks J."/>
            <person name="Roger A.J."/>
        </authorList>
    </citation>
    <scope>NUCLEOTIDE SEQUENCE</scope>
    <source>
        <strain evidence="7">BMAN</strain>
    </source>
</reference>
<organism evidence="7 8">
    <name type="scientific">Anaeramoeba ignava</name>
    <name type="common">Anaerobic marine amoeba</name>
    <dbReference type="NCBI Taxonomy" id="1746090"/>
    <lineage>
        <taxon>Eukaryota</taxon>
        <taxon>Metamonada</taxon>
        <taxon>Anaeramoebidae</taxon>
        <taxon>Anaeramoeba</taxon>
    </lineage>
</organism>
<protein>
    <submittedName>
        <fullName evidence="7">Transcription initiation factor tfiid subunit 3</fullName>
    </submittedName>
</protein>
<dbReference type="AlphaFoldDB" id="A0A9Q0RFI0"/>
<proteinExistence type="predicted"/>
<feature type="compositionally biased region" description="Basic and acidic residues" evidence="5">
    <location>
        <begin position="120"/>
        <end position="129"/>
    </location>
</feature>
<keyword evidence="3" id="KW-0804">Transcription</keyword>
<dbReference type="GO" id="GO:0005669">
    <property type="term" value="C:transcription factor TFIID complex"/>
    <property type="evidence" value="ECO:0007669"/>
    <property type="project" value="TreeGrafter"/>
</dbReference>
<evidence type="ECO:0000313" key="8">
    <source>
        <dbReference type="Proteomes" id="UP001149090"/>
    </source>
</evidence>
<evidence type="ECO:0000256" key="1">
    <source>
        <dbReference type="ARBA" id="ARBA00004123"/>
    </source>
</evidence>
<feature type="region of interest" description="Disordered" evidence="5">
    <location>
        <begin position="103"/>
        <end position="136"/>
    </location>
</feature>
<comment type="caution">
    <text evidence="7">The sequence shown here is derived from an EMBL/GenBank/DDBJ whole genome shotgun (WGS) entry which is preliminary data.</text>
</comment>
<dbReference type="PANTHER" id="PTHR46452">
    <property type="entry name" value="TRANSCRIPTION INITIATION FACTOR TFIID SUBUNIT 3"/>
    <property type="match status" value="1"/>
</dbReference>
<dbReference type="InterPro" id="IPR009072">
    <property type="entry name" value="Histone-fold"/>
</dbReference>
<dbReference type="GO" id="GO:0045944">
    <property type="term" value="P:positive regulation of transcription by RNA polymerase II"/>
    <property type="evidence" value="ECO:0007669"/>
    <property type="project" value="TreeGrafter"/>
</dbReference>
<dbReference type="PANTHER" id="PTHR46452:SF1">
    <property type="entry name" value="TRANSCRIPTION INITIATION FACTOR TFIID SUBUNIT 3"/>
    <property type="match status" value="1"/>
</dbReference>
<keyword evidence="4" id="KW-0539">Nucleus</keyword>
<comment type="subcellular location">
    <subcellularLocation>
        <location evidence="1">Nucleus</location>
    </subcellularLocation>
</comment>
<dbReference type="EMBL" id="JAPDFW010000057">
    <property type="protein sequence ID" value="KAJ5077728.1"/>
    <property type="molecule type" value="Genomic_DNA"/>
</dbReference>
<name>A0A9Q0RFI0_ANAIG</name>
<sequence>MSDNLFASFIAKKVIAYIIQNKGYESIEQSALEVLIEIMERYIEKLGRETKIITELGKRTKSNFNDVQFALLKFKTSTPDLEDFVCQTNQPIFDQKIQSFPIPQSSYKSKKPKPISNYKRNQEENNFKMDEEENRSNMIDNGLFDRIITSNDENILQNDENNENQLENDENNENQLENDENNENQLENDLDSKPKLILPFTLPDFPNQNHLSEDFIKNDLNENLTENLNSNLNQNEIQNFLDPIDKILLDITTQQELLRKTEKKKTHEALQLRQNYFKNSNDLNYGNDLKF</sequence>
<evidence type="ECO:0000256" key="3">
    <source>
        <dbReference type="ARBA" id="ARBA00023163"/>
    </source>
</evidence>
<evidence type="ECO:0000256" key="2">
    <source>
        <dbReference type="ARBA" id="ARBA00023015"/>
    </source>
</evidence>
<dbReference type="SMART" id="SM00576">
    <property type="entry name" value="BTP"/>
    <property type="match status" value="1"/>
</dbReference>
<dbReference type="GO" id="GO:0002039">
    <property type="term" value="F:p53 binding"/>
    <property type="evidence" value="ECO:0007669"/>
    <property type="project" value="TreeGrafter"/>
</dbReference>
<dbReference type="Proteomes" id="UP001149090">
    <property type="component" value="Unassembled WGS sequence"/>
</dbReference>
<accession>A0A9Q0RFI0</accession>
<keyword evidence="8" id="KW-1185">Reference proteome</keyword>
<evidence type="ECO:0000256" key="4">
    <source>
        <dbReference type="ARBA" id="ARBA00023242"/>
    </source>
</evidence>
<feature type="region of interest" description="Disordered" evidence="5">
    <location>
        <begin position="164"/>
        <end position="187"/>
    </location>
</feature>